<accession>A0AB35RMW7</accession>
<name>A0AB35RMW7_9ENTR</name>
<gene>
    <name evidence="2" type="ORF">R0H02_05225</name>
</gene>
<reference evidence="2 3" key="1">
    <citation type="submission" date="2023-10" db="EMBL/GenBank/DDBJ databases">
        <title>Phytobacter spp. The emergence of a new genus of hospital-origin enterobacteria encoding carbapenemases in Argentina.</title>
        <authorList>
            <person name="Vay C."/>
            <person name="Almuzara M."/>
            <person name="Traglia G.M."/>
            <person name="Campos J."/>
        </authorList>
    </citation>
    <scope>NUCLEOTIDE SEQUENCE [LARGE SCALE GENOMIC DNA]</scope>
    <source>
        <strain evidence="2 3">CVMA36</strain>
    </source>
</reference>
<dbReference type="Proteomes" id="UP001286589">
    <property type="component" value="Unassembled WGS sequence"/>
</dbReference>
<sequence>MNLSDAPKKQPVPFGVNGQREELLATTPAGNQQASYDVGFPAITMLLKSAGGLPPKGQDFNQILYELASIARWAGAGGNYQFDSAFSTAVSGYPVGATVLSSDGAGFWLNSINGNTTNPEAADYTLTGWVPVDHVGITALTGLASSTVTLSSLQAAKDVITLAGTLTANINLILPAWKKKWKIINNCTGAFTVTVKTNSGTGVAVATSTSMDLRGDGTNIVDANSNLALTGVPVAPTAAAGTNTTQLATTAFVGNAITAASGRLLNNGPLIFNTPGVTTYTPSALMKFCIVEVLGAGGGSGGCPATSASQIAAAAGGAGGSWARVSLTAAQVGSSQTVTVGAGGAAGTTSGSGGVGGSSSFGTLIVCPGGTATLFGVAISTSTASVISGANPGGVPTIISGTIIESMNGMAGGNAYLSFSNVLSGIGGASPRGNGGNGISGVTASGYGSGGSGNGSTASQSAKTGQAGTGGYVAIWEYA</sequence>
<evidence type="ECO:0000259" key="1">
    <source>
        <dbReference type="Pfam" id="PF21722"/>
    </source>
</evidence>
<dbReference type="AlphaFoldDB" id="A0AB35RMW7"/>
<protein>
    <recommendedName>
        <fullName evidence="1">Glycine-rich domain-containing protein</fullName>
    </recommendedName>
</protein>
<organism evidence="2 3">
    <name type="scientific">Phytobacter ursingii</name>
    <dbReference type="NCBI Taxonomy" id="1972431"/>
    <lineage>
        <taxon>Bacteria</taxon>
        <taxon>Pseudomonadati</taxon>
        <taxon>Pseudomonadota</taxon>
        <taxon>Gammaproteobacteria</taxon>
        <taxon>Enterobacterales</taxon>
        <taxon>Enterobacteriaceae</taxon>
        <taxon>Phytobacter</taxon>
    </lineage>
</organism>
<comment type="caution">
    <text evidence="2">The sequence shown here is derived from an EMBL/GenBank/DDBJ whole genome shotgun (WGS) entry which is preliminary data.</text>
</comment>
<feature type="domain" description="Glycine-rich" evidence="1">
    <location>
        <begin position="275"/>
        <end position="471"/>
    </location>
</feature>
<proteinExistence type="predicted"/>
<evidence type="ECO:0000313" key="2">
    <source>
        <dbReference type="EMBL" id="MDV2861865.1"/>
    </source>
</evidence>
<dbReference type="Pfam" id="PF21722">
    <property type="entry name" value="Gly_rich_2"/>
    <property type="match status" value="1"/>
</dbReference>
<dbReference type="RefSeq" id="WP_317101439.1">
    <property type="nucleotide sequence ID" value="NZ_JAWJAC010000003.1"/>
</dbReference>
<evidence type="ECO:0000313" key="3">
    <source>
        <dbReference type="Proteomes" id="UP001286589"/>
    </source>
</evidence>
<keyword evidence="3" id="KW-1185">Reference proteome</keyword>
<dbReference type="InterPro" id="IPR049304">
    <property type="entry name" value="Gly_rich_dom"/>
</dbReference>
<dbReference type="EMBL" id="JAWJAC010000003">
    <property type="protein sequence ID" value="MDV2861865.1"/>
    <property type="molecule type" value="Genomic_DNA"/>
</dbReference>